<sequence length="149" mass="16625">MGRFRWRNAGFTLIELMVVIIILGLLAAIVMPRIVGETDKARYGAAQAQMRILEDALKRYKLDNGLFPSTEQGLEALVRRPSVGVLPRGWPEGGYLDKQEVPRDPWGNTYIYISPGQHSPDYDLKSLGADGTEGGDGYNSDIESWRVSR</sequence>
<dbReference type="PRINTS" id="PR00813">
    <property type="entry name" value="BCTERIALGSPG"/>
</dbReference>
<evidence type="ECO:0000256" key="3">
    <source>
        <dbReference type="ARBA" id="ARBA00020042"/>
    </source>
</evidence>
<dbReference type="GO" id="GO:0015628">
    <property type="term" value="P:protein secretion by the type II secretion system"/>
    <property type="evidence" value="ECO:0007669"/>
    <property type="project" value="InterPro"/>
</dbReference>
<dbReference type="PANTHER" id="PTHR30093:SF44">
    <property type="entry name" value="TYPE II SECRETION SYSTEM CORE PROTEIN G"/>
    <property type="match status" value="1"/>
</dbReference>
<keyword evidence="7 11" id="KW-0812">Transmembrane</keyword>
<proteinExistence type="inferred from homology"/>
<organism evidence="13 14">
    <name type="scientific">Tectimicrobiota bacterium</name>
    <dbReference type="NCBI Taxonomy" id="2528274"/>
    <lineage>
        <taxon>Bacteria</taxon>
        <taxon>Pseudomonadati</taxon>
        <taxon>Nitrospinota/Tectimicrobiota group</taxon>
        <taxon>Candidatus Tectimicrobiota</taxon>
    </lineage>
</organism>
<feature type="region of interest" description="Disordered" evidence="10">
    <location>
        <begin position="122"/>
        <end position="149"/>
    </location>
</feature>
<dbReference type="InterPro" id="IPR013545">
    <property type="entry name" value="T2SS_protein-GspG_C"/>
</dbReference>
<dbReference type="GO" id="GO:0015627">
    <property type="term" value="C:type II protein secretion system complex"/>
    <property type="evidence" value="ECO:0007669"/>
    <property type="project" value="InterPro"/>
</dbReference>
<comment type="caution">
    <text evidence="13">The sequence shown here is derived from an EMBL/GenBank/DDBJ whole genome shotgun (WGS) entry which is preliminary data.</text>
</comment>
<dbReference type="InterPro" id="IPR012902">
    <property type="entry name" value="N_methyl_site"/>
</dbReference>
<dbReference type="Proteomes" id="UP000712673">
    <property type="component" value="Unassembled WGS sequence"/>
</dbReference>
<comment type="similarity">
    <text evidence="2">Belongs to the GSP G family.</text>
</comment>
<evidence type="ECO:0000256" key="1">
    <source>
        <dbReference type="ARBA" id="ARBA00004377"/>
    </source>
</evidence>
<keyword evidence="8 11" id="KW-1133">Transmembrane helix</keyword>
<evidence type="ECO:0000256" key="7">
    <source>
        <dbReference type="ARBA" id="ARBA00022692"/>
    </source>
</evidence>
<evidence type="ECO:0000256" key="11">
    <source>
        <dbReference type="SAM" id="Phobius"/>
    </source>
</evidence>
<dbReference type="NCBIfam" id="TIGR02532">
    <property type="entry name" value="IV_pilin_GFxxxE"/>
    <property type="match status" value="1"/>
</dbReference>
<dbReference type="Pfam" id="PF07963">
    <property type="entry name" value="N_methyl"/>
    <property type="match status" value="1"/>
</dbReference>
<accession>A0A937VXF3</accession>
<dbReference type="SUPFAM" id="SSF54523">
    <property type="entry name" value="Pili subunits"/>
    <property type="match status" value="1"/>
</dbReference>
<evidence type="ECO:0000259" key="12">
    <source>
        <dbReference type="Pfam" id="PF08334"/>
    </source>
</evidence>
<reference evidence="13" key="1">
    <citation type="submission" date="2019-03" db="EMBL/GenBank/DDBJ databases">
        <title>Lake Tanganyika Metagenome-Assembled Genomes (MAGs).</title>
        <authorList>
            <person name="Tran P."/>
        </authorList>
    </citation>
    <scope>NUCLEOTIDE SEQUENCE</scope>
    <source>
        <strain evidence="13">K_DeepCast_65m_m2_066</strain>
    </source>
</reference>
<evidence type="ECO:0000256" key="9">
    <source>
        <dbReference type="ARBA" id="ARBA00023136"/>
    </source>
</evidence>
<evidence type="ECO:0000256" key="2">
    <source>
        <dbReference type="ARBA" id="ARBA00009984"/>
    </source>
</evidence>
<dbReference type="PANTHER" id="PTHR30093">
    <property type="entry name" value="GENERAL SECRETION PATHWAY PROTEIN G"/>
    <property type="match status" value="1"/>
</dbReference>
<keyword evidence="9 11" id="KW-0472">Membrane</keyword>
<dbReference type="PROSITE" id="PS00409">
    <property type="entry name" value="PROKAR_NTER_METHYL"/>
    <property type="match status" value="1"/>
</dbReference>
<dbReference type="GO" id="GO:0005886">
    <property type="term" value="C:plasma membrane"/>
    <property type="evidence" value="ECO:0007669"/>
    <property type="project" value="UniProtKB-SubCell"/>
</dbReference>
<evidence type="ECO:0000256" key="6">
    <source>
        <dbReference type="ARBA" id="ARBA00022519"/>
    </source>
</evidence>
<feature type="transmembrane region" description="Helical" evidence="11">
    <location>
        <begin position="12"/>
        <end position="31"/>
    </location>
</feature>
<dbReference type="AlphaFoldDB" id="A0A937VXF3"/>
<evidence type="ECO:0000256" key="4">
    <source>
        <dbReference type="ARBA" id="ARBA00022475"/>
    </source>
</evidence>
<evidence type="ECO:0000256" key="10">
    <source>
        <dbReference type="SAM" id="MobiDB-lite"/>
    </source>
</evidence>
<comment type="subcellular location">
    <subcellularLocation>
        <location evidence="1">Cell inner membrane</location>
        <topology evidence="1">Single-pass membrane protein</topology>
    </subcellularLocation>
</comment>
<dbReference type="NCBIfam" id="TIGR01710">
    <property type="entry name" value="typeII_sec_gspG"/>
    <property type="match status" value="1"/>
</dbReference>
<dbReference type="Gene3D" id="3.30.700.10">
    <property type="entry name" value="Glycoprotein, Type 4 Pilin"/>
    <property type="match status" value="1"/>
</dbReference>
<keyword evidence="6" id="KW-0997">Cell inner membrane</keyword>
<evidence type="ECO:0000256" key="5">
    <source>
        <dbReference type="ARBA" id="ARBA00022481"/>
    </source>
</evidence>
<dbReference type="InterPro" id="IPR045584">
    <property type="entry name" value="Pilin-like"/>
</dbReference>
<gene>
    <name evidence="13" type="primary">gspG</name>
    <name evidence="13" type="ORF">FJZ47_03595</name>
</gene>
<dbReference type="Pfam" id="PF08334">
    <property type="entry name" value="T2SSG"/>
    <property type="match status" value="1"/>
</dbReference>
<dbReference type="InterPro" id="IPR000983">
    <property type="entry name" value="Bac_GSPG_pilin"/>
</dbReference>
<protein>
    <recommendedName>
        <fullName evidence="3">Type II secretion system core protein G</fullName>
    </recommendedName>
</protein>
<feature type="domain" description="Type II secretion system protein GspG C-terminal" evidence="12">
    <location>
        <begin position="33"/>
        <end position="145"/>
    </location>
</feature>
<evidence type="ECO:0000313" key="14">
    <source>
        <dbReference type="Proteomes" id="UP000712673"/>
    </source>
</evidence>
<keyword evidence="5" id="KW-0488">Methylation</keyword>
<dbReference type="InterPro" id="IPR010054">
    <property type="entry name" value="Type2_sec_GspG"/>
</dbReference>
<dbReference type="EMBL" id="VGLS01000065">
    <property type="protein sequence ID" value="MBM3222874.1"/>
    <property type="molecule type" value="Genomic_DNA"/>
</dbReference>
<name>A0A937VXF3_UNCTE</name>
<evidence type="ECO:0000256" key="8">
    <source>
        <dbReference type="ARBA" id="ARBA00022989"/>
    </source>
</evidence>
<evidence type="ECO:0000313" key="13">
    <source>
        <dbReference type="EMBL" id="MBM3222874.1"/>
    </source>
</evidence>
<keyword evidence="4" id="KW-1003">Cell membrane</keyword>